<evidence type="ECO:0000313" key="3">
    <source>
        <dbReference type="EMBL" id="ORA73848.1"/>
    </source>
</evidence>
<evidence type="ECO:0000259" key="1">
    <source>
        <dbReference type="Pfam" id="PF24088"/>
    </source>
</evidence>
<dbReference type="InterPro" id="IPR055797">
    <property type="entry name" value="DUF7373"/>
</dbReference>
<proteinExistence type="predicted"/>
<dbReference type="Pfam" id="PF24088">
    <property type="entry name" value="DUF7373"/>
    <property type="match status" value="1"/>
</dbReference>
<reference evidence="3 4" key="1">
    <citation type="submission" date="2016-12" db="EMBL/GenBank/DDBJ databases">
        <title>The new phylogeny of genus Mycobacterium.</title>
        <authorList>
            <person name="Tortoli E."/>
            <person name="Trovato A."/>
            <person name="Cirillo D.M."/>
        </authorList>
    </citation>
    <scope>NUCLEOTIDE SEQUENCE [LARGE SCALE GENOMIC DNA]</scope>
    <source>
        <strain evidence="3 4">DSM 45130</strain>
    </source>
</reference>
<protein>
    <submittedName>
        <fullName evidence="3">Uncharacterized protein</fullName>
    </submittedName>
</protein>
<comment type="caution">
    <text evidence="3">The sequence shown here is derived from an EMBL/GenBank/DDBJ whole genome shotgun (WGS) entry which is preliminary data.</text>
</comment>
<sequence length="415" mass="44302">MIPTRGLLTAAMTLTATGLLLSGCTKVYTGSAQRDPGFDPNAVVLNLLDPGDFSTTPRAALGAAGSFQAGREAEARRVADYTVLPFQVDPTLNHPKTPSSLRNEKSLALALGNEAVTTAADGHRFVSGFEVTATDKDFDYTDDRTETYVTNIVAVFAGADDAAAAAPGIIATAPLPPIDDFSRKTSAATATTIPRYPNTRAWVYQETPTDRTSTQVVQAFTVRGPYLLAQIAKTPTPAASAELVAAILDRQGPLIDTFAPTPFDQLAALPVDPTGLWARLQLPQDSESTGMEGVYGGHAAVTFYDPPDDYQRIFTETGLDLLGIGAPSVLRTRDPAAAAALRDFLVADYTKNGYQPIEKVPGLPGSQCLQETAPSSFGRTHCLTTVDRYVIDAWGMQENRTRQRLAAQYLMLTAP</sequence>
<name>A0A1X0DN92_9MYCO</name>
<organism evidence="3 4">
    <name type="scientific">Mycolicibacterium insubricum</name>
    <dbReference type="NCBI Taxonomy" id="444597"/>
    <lineage>
        <taxon>Bacteria</taxon>
        <taxon>Bacillati</taxon>
        <taxon>Actinomycetota</taxon>
        <taxon>Actinomycetes</taxon>
        <taxon>Mycobacteriales</taxon>
        <taxon>Mycobacteriaceae</taxon>
        <taxon>Mycolicibacterium</taxon>
    </lineage>
</organism>
<dbReference type="RefSeq" id="WP_083029022.1">
    <property type="nucleotide sequence ID" value="NZ_AP022618.1"/>
</dbReference>
<gene>
    <name evidence="3" type="ORF">BST26_01360</name>
</gene>
<dbReference type="STRING" id="444597.BST26_01360"/>
<dbReference type="AlphaFoldDB" id="A0A1X0DN92"/>
<dbReference type="Pfam" id="PF24092">
    <property type="entry name" value="DUF7373_C"/>
    <property type="match status" value="1"/>
</dbReference>
<keyword evidence="4" id="KW-1185">Reference proteome</keyword>
<feature type="domain" description="DUF7373" evidence="2">
    <location>
        <begin position="289"/>
        <end position="412"/>
    </location>
</feature>
<dbReference type="InterPro" id="IPR056463">
    <property type="entry name" value="DUF7373_C"/>
</dbReference>
<evidence type="ECO:0000313" key="4">
    <source>
        <dbReference type="Proteomes" id="UP000192801"/>
    </source>
</evidence>
<evidence type="ECO:0000259" key="2">
    <source>
        <dbReference type="Pfam" id="PF24092"/>
    </source>
</evidence>
<accession>A0A1X0DN92</accession>
<dbReference type="EMBL" id="MVHS01000002">
    <property type="protein sequence ID" value="ORA73848.1"/>
    <property type="molecule type" value="Genomic_DNA"/>
</dbReference>
<dbReference type="PROSITE" id="PS51257">
    <property type="entry name" value="PROKAR_LIPOPROTEIN"/>
    <property type="match status" value="1"/>
</dbReference>
<feature type="domain" description="DUF7373" evidence="1">
    <location>
        <begin position="62"/>
        <end position="271"/>
    </location>
</feature>
<dbReference type="Proteomes" id="UP000192801">
    <property type="component" value="Unassembled WGS sequence"/>
</dbReference>